<dbReference type="InterPro" id="IPR042070">
    <property type="entry name" value="PucR_C-HTH_sf"/>
</dbReference>
<feature type="domain" description="PucR C-terminal helix-turn-helix" evidence="2">
    <location>
        <begin position="466"/>
        <end position="521"/>
    </location>
</feature>
<dbReference type="EMBL" id="RXNT01000013">
    <property type="protein sequence ID" value="RTR29178.1"/>
    <property type="molecule type" value="Genomic_DNA"/>
</dbReference>
<name>A0A3S0RIJ6_9BACI</name>
<comment type="caution">
    <text evidence="3">The sequence shown here is derived from an EMBL/GenBank/DDBJ whole genome shotgun (WGS) entry which is preliminary data.</text>
</comment>
<dbReference type="InterPro" id="IPR025736">
    <property type="entry name" value="PucR_C-HTH_dom"/>
</dbReference>
<dbReference type="Gene3D" id="1.10.10.2840">
    <property type="entry name" value="PucR C-terminal helix-turn-helix domain"/>
    <property type="match status" value="1"/>
</dbReference>
<keyword evidence="4" id="KW-1185">Reference proteome</keyword>
<dbReference type="Proteomes" id="UP000271374">
    <property type="component" value="Unassembled WGS sequence"/>
</dbReference>
<evidence type="ECO:0000313" key="4">
    <source>
        <dbReference type="Proteomes" id="UP000271374"/>
    </source>
</evidence>
<proteinExistence type="predicted"/>
<reference evidence="3 4" key="1">
    <citation type="submission" date="2018-12" db="EMBL/GenBank/DDBJ databases">
        <title>Bacillus yapensis draft genome sequence.</title>
        <authorList>
            <person name="Yu L."/>
            <person name="Xu X."/>
            <person name="Tang X."/>
        </authorList>
    </citation>
    <scope>NUCLEOTIDE SEQUENCE [LARGE SCALE GENOMIC DNA]</scope>
    <source>
        <strain evidence="3 4">XXST-01</strain>
    </source>
</reference>
<gene>
    <name evidence="3" type="ORF">EKG37_15715</name>
</gene>
<dbReference type="PANTHER" id="PTHR33744">
    <property type="entry name" value="CARBOHYDRATE DIACID REGULATOR"/>
    <property type="match status" value="1"/>
</dbReference>
<dbReference type="InterPro" id="IPR051448">
    <property type="entry name" value="CdaR-like_regulators"/>
</dbReference>
<accession>A0A3S0RIJ6</accession>
<feature type="domain" description="Purine catabolism PurC-like" evidence="1">
    <location>
        <begin position="6"/>
        <end position="125"/>
    </location>
</feature>
<dbReference type="Pfam" id="PF13556">
    <property type="entry name" value="HTH_30"/>
    <property type="match status" value="1"/>
</dbReference>
<dbReference type="InterPro" id="IPR012914">
    <property type="entry name" value="PucR_dom"/>
</dbReference>
<evidence type="ECO:0000259" key="2">
    <source>
        <dbReference type="Pfam" id="PF13556"/>
    </source>
</evidence>
<dbReference type="Pfam" id="PF07905">
    <property type="entry name" value="PucR"/>
    <property type="match status" value="1"/>
</dbReference>
<sequence>MITMNEILNLPELQSAIVHTGRNGLGRNVRWVHVIDHDDVGYFLEGGELLLTCGQIWPEDLNEQSRILNMFLSHQIAGIIFATGRYLNECPHTVLQFGEKYAIPILEVPFEVPFVKVTRKIHQEILKRQFQKEESVSQIPSEFQQLFKTAPSLKEIADALSQNYRCPILITDSANQIIIQSISANSKSINLAKMTTTLSSNIHHLLPQNNAPIIRIPNEQQEFIGLPIQDESEYHGTIWLYCETQKITQSKIRTVQHTLPLLKELILLEKDKVAKTRQFQAELLELILDNPKIASVLIHEKINQLGIHAQSNWFSGYITSANELDSTKCEILYTQCKNWVITSTYISGFFERFEGKILFVLTFDGDFALIKEGLMKLQKELYDHFHAFLLIGGVKTNPFLLKDSYQEAVQLHTLVHLSDPNEELFYADRYRREIMLYGSFDPLKASTLRNLILPKEFFTEQGKTFYETLRCLNRNQYNRELSAKQLHIHRNTLRYRIDRIEQLLGASLHSVKLQFWIQIAFDLEVVSSTP</sequence>
<protein>
    <submittedName>
        <fullName evidence="3">PucR family transcriptional regulator</fullName>
    </submittedName>
</protein>
<dbReference type="OrthoDB" id="142218at2"/>
<dbReference type="AlphaFoldDB" id="A0A3S0RIJ6"/>
<evidence type="ECO:0000313" key="3">
    <source>
        <dbReference type="EMBL" id="RTR29178.1"/>
    </source>
</evidence>
<evidence type="ECO:0000259" key="1">
    <source>
        <dbReference type="Pfam" id="PF07905"/>
    </source>
</evidence>
<organism evidence="3 4">
    <name type="scientific">Bacillus yapensis</name>
    <dbReference type="NCBI Taxonomy" id="2492960"/>
    <lineage>
        <taxon>Bacteria</taxon>
        <taxon>Bacillati</taxon>
        <taxon>Bacillota</taxon>
        <taxon>Bacilli</taxon>
        <taxon>Bacillales</taxon>
        <taxon>Bacillaceae</taxon>
        <taxon>Bacillus</taxon>
    </lineage>
</organism>